<dbReference type="SUPFAM" id="SSF52540">
    <property type="entry name" value="P-loop containing nucleoside triphosphate hydrolases"/>
    <property type="match status" value="1"/>
</dbReference>
<dbReference type="Pfam" id="PF01656">
    <property type="entry name" value="CbiA"/>
    <property type="match status" value="1"/>
</dbReference>
<evidence type="ECO:0000313" key="2">
    <source>
        <dbReference type="EMBL" id="ROT86181.1"/>
    </source>
</evidence>
<dbReference type="Gene3D" id="3.40.50.300">
    <property type="entry name" value="P-loop containing nucleotide triphosphate hydrolases"/>
    <property type="match status" value="1"/>
</dbReference>
<comment type="caution">
    <text evidence="2">The sequence shown here is derived from an EMBL/GenBank/DDBJ whole genome shotgun (WGS) entry which is preliminary data.</text>
</comment>
<dbReference type="InterPro" id="IPR027417">
    <property type="entry name" value="P-loop_NTPase"/>
</dbReference>
<feature type="domain" description="CobQ/CobB/MinD/ParA nucleotide binding" evidence="1">
    <location>
        <begin position="5"/>
        <end position="173"/>
    </location>
</feature>
<proteinExistence type="predicted"/>
<name>A0A423UBV7_9BIFI</name>
<dbReference type="AlphaFoldDB" id="A0A423UBV7"/>
<dbReference type="InterPro" id="IPR002586">
    <property type="entry name" value="CobQ/CobB/MinD/ParA_Nub-bd_dom"/>
</dbReference>
<dbReference type="PANTHER" id="PTHR13696">
    <property type="entry name" value="P-LOOP CONTAINING NUCLEOSIDE TRIPHOSPHATE HYDROLASE"/>
    <property type="match status" value="1"/>
</dbReference>
<sequence length="193" mass="21183">MTHVIAVINTKGGVGKTTTVIEMALALCQIGESVLVRDADPQGNAWDWAKDANENQQPLPFTVEIANKKSLSMPTEQDWVIIDTPPSLVDTIQAAVDASEFAIVPMSPSDMDYKRTMETIRQLDKEASVLITKARFKTIQLAQVIADLDDQKIGRFDTIIPLRESVNRATGTNNVPTDSNYQAAAQELVEGLR</sequence>
<evidence type="ECO:0000313" key="3">
    <source>
        <dbReference type="Proteomes" id="UP000285266"/>
    </source>
</evidence>
<dbReference type="RefSeq" id="WP_123645423.1">
    <property type="nucleotide sequence ID" value="NZ_QRAJ01000016.1"/>
</dbReference>
<dbReference type="PANTHER" id="PTHR13696:SF96">
    <property type="entry name" value="COBQ_COBB_MIND_PARA NUCLEOTIDE BINDING DOMAIN-CONTAINING PROTEIN"/>
    <property type="match status" value="1"/>
</dbReference>
<gene>
    <name evidence="2" type="ORF">BMONG18_1689</name>
</gene>
<accession>A0A423UBV7</accession>
<dbReference type="Proteomes" id="UP000285266">
    <property type="component" value="Unassembled WGS sequence"/>
</dbReference>
<dbReference type="InterPro" id="IPR050678">
    <property type="entry name" value="DNA_Partitioning_ATPase"/>
</dbReference>
<organism evidence="2 3">
    <name type="scientific">Bifidobacterium mongoliense</name>
    <dbReference type="NCBI Taxonomy" id="518643"/>
    <lineage>
        <taxon>Bacteria</taxon>
        <taxon>Bacillati</taxon>
        <taxon>Actinomycetota</taxon>
        <taxon>Actinomycetes</taxon>
        <taxon>Bifidobacteriales</taxon>
        <taxon>Bifidobacteriaceae</taxon>
        <taxon>Bifidobacterium</taxon>
    </lineage>
</organism>
<dbReference type="CDD" id="cd02042">
    <property type="entry name" value="ParAB_family"/>
    <property type="match status" value="1"/>
</dbReference>
<dbReference type="EMBL" id="QRAJ01000016">
    <property type="protein sequence ID" value="ROT86181.1"/>
    <property type="molecule type" value="Genomic_DNA"/>
</dbReference>
<protein>
    <submittedName>
        <fullName evidence="2">Chromosome partitioning protein ParA</fullName>
    </submittedName>
</protein>
<evidence type="ECO:0000259" key="1">
    <source>
        <dbReference type="Pfam" id="PF01656"/>
    </source>
</evidence>
<reference evidence="2 3" key="1">
    <citation type="submission" date="2018-07" db="EMBL/GenBank/DDBJ databases">
        <title>The role of parmesan cheese in vectoring bovine microbiota.</title>
        <authorList>
            <person name="Lugli G.A."/>
            <person name="Milani C."/>
        </authorList>
    </citation>
    <scope>NUCLEOTIDE SEQUENCE [LARGE SCALE GENOMIC DNA]</scope>
    <source>
        <strain evidence="2 3">BMONG18</strain>
    </source>
</reference>